<dbReference type="GO" id="GO:0032259">
    <property type="term" value="P:methylation"/>
    <property type="evidence" value="ECO:0007669"/>
    <property type="project" value="UniProtKB-KW"/>
</dbReference>
<keyword evidence="5" id="KW-0949">S-adenosyl-L-methionine</keyword>
<dbReference type="InterPro" id="IPR044946">
    <property type="entry name" value="Restrct_endonuc_typeI_TRD_sf"/>
</dbReference>
<dbReference type="SUPFAM" id="SSF53335">
    <property type="entry name" value="S-adenosyl-L-methionine-dependent methyltransferases"/>
    <property type="match status" value="1"/>
</dbReference>
<reference evidence="10" key="1">
    <citation type="submission" date="2022-08" db="EMBL/GenBank/DDBJ databases">
        <authorList>
            <person name="Wang H."/>
        </authorList>
    </citation>
    <scope>NUCLEOTIDE SEQUENCE</scope>
    <source>
        <strain evidence="10">PS10</strain>
    </source>
</reference>
<accession>A0ABT7HNA5</accession>
<keyword evidence="4" id="KW-0808">Transferase</keyword>
<comment type="catalytic activity">
    <reaction evidence="8">
        <text>a 2'-deoxyadenosine in DNA + S-adenosyl-L-methionine = an N(6)-methyl-2'-deoxyadenosine in DNA + S-adenosyl-L-homocysteine + H(+)</text>
        <dbReference type="Rhea" id="RHEA:15197"/>
        <dbReference type="Rhea" id="RHEA-COMP:12418"/>
        <dbReference type="Rhea" id="RHEA-COMP:12419"/>
        <dbReference type="ChEBI" id="CHEBI:15378"/>
        <dbReference type="ChEBI" id="CHEBI:57856"/>
        <dbReference type="ChEBI" id="CHEBI:59789"/>
        <dbReference type="ChEBI" id="CHEBI:90615"/>
        <dbReference type="ChEBI" id="CHEBI:90616"/>
        <dbReference type="EC" id="2.1.1.72"/>
    </reaction>
</comment>
<evidence type="ECO:0000256" key="8">
    <source>
        <dbReference type="ARBA" id="ARBA00047942"/>
    </source>
</evidence>
<dbReference type="EMBL" id="JANURM010000002">
    <property type="protein sequence ID" value="MDL0088255.1"/>
    <property type="molecule type" value="Genomic_DNA"/>
</dbReference>
<proteinExistence type="inferred from homology"/>
<dbReference type="Proteomes" id="UP001173801">
    <property type="component" value="Unassembled WGS sequence"/>
</dbReference>
<evidence type="ECO:0000256" key="4">
    <source>
        <dbReference type="ARBA" id="ARBA00022679"/>
    </source>
</evidence>
<dbReference type="PANTHER" id="PTHR42933:SF3">
    <property type="entry name" value="TYPE I RESTRICTION ENZYME MJAVIII METHYLASE SUBUNIT"/>
    <property type="match status" value="1"/>
</dbReference>
<evidence type="ECO:0000313" key="11">
    <source>
        <dbReference type="Proteomes" id="UP001173801"/>
    </source>
</evidence>
<dbReference type="InterPro" id="IPR029063">
    <property type="entry name" value="SAM-dependent_MTases_sf"/>
</dbReference>
<dbReference type="Pfam" id="PF02384">
    <property type="entry name" value="N6_Mtase"/>
    <property type="match status" value="1"/>
</dbReference>
<dbReference type="SUPFAM" id="SSF116734">
    <property type="entry name" value="DNA methylase specificity domain"/>
    <property type="match status" value="1"/>
</dbReference>
<evidence type="ECO:0000256" key="7">
    <source>
        <dbReference type="ARBA" id="ARBA00023125"/>
    </source>
</evidence>
<evidence type="ECO:0000256" key="2">
    <source>
        <dbReference type="ARBA" id="ARBA00011900"/>
    </source>
</evidence>
<keyword evidence="6" id="KW-0680">Restriction system</keyword>
<feature type="domain" description="DNA methylase adenine-specific" evidence="9">
    <location>
        <begin position="173"/>
        <end position="376"/>
    </location>
</feature>
<name>A0ABT7HNA5_9BACT</name>
<evidence type="ECO:0000256" key="6">
    <source>
        <dbReference type="ARBA" id="ARBA00022747"/>
    </source>
</evidence>
<dbReference type="GO" id="GO:0008168">
    <property type="term" value="F:methyltransferase activity"/>
    <property type="evidence" value="ECO:0007669"/>
    <property type="project" value="UniProtKB-KW"/>
</dbReference>
<comment type="caution">
    <text evidence="10">The sequence shown here is derived from an EMBL/GenBank/DDBJ whole genome shotgun (WGS) entry which is preliminary data.</text>
</comment>
<evidence type="ECO:0000259" key="9">
    <source>
        <dbReference type="Pfam" id="PF02384"/>
    </source>
</evidence>
<evidence type="ECO:0000256" key="1">
    <source>
        <dbReference type="ARBA" id="ARBA00006594"/>
    </source>
</evidence>
<dbReference type="Gene3D" id="3.90.220.20">
    <property type="entry name" value="DNA methylase specificity domains"/>
    <property type="match status" value="1"/>
</dbReference>
<evidence type="ECO:0000313" key="10">
    <source>
        <dbReference type="EMBL" id="MDL0088255.1"/>
    </source>
</evidence>
<dbReference type="EC" id="2.1.1.72" evidence="2"/>
<dbReference type="PANTHER" id="PTHR42933">
    <property type="entry name" value="SLR6095 PROTEIN"/>
    <property type="match status" value="1"/>
</dbReference>
<evidence type="ECO:0000256" key="3">
    <source>
        <dbReference type="ARBA" id="ARBA00022603"/>
    </source>
</evidence>
<protein>
    <recommendedName>
        <fullName evidence="2">site-specific DNA-methyltransferase (adenine-specific)</fullName>
        <ecNumber evidence="2">2.1.1.72</ecNumber>
    </recommendedName>
</protein>
<dbReference type="InterPro" id="IPR003356">
    <property type="entry name" value="DNA_methylase_A-5"/>
</dbReference>
<keyword evidence="3 10" id="KW-0489">Methyltransferase</keyword>
<reference evidence="10" key="2">
    <citation type="journal article" date="2023" name="Microorganisms">
        <title>Isolation and Genomic Characteristics of Cat-Borne Campylobacter felis sp. nov. and Sheep-Borne Campylobacter ovis sp. nov.</title>
        <authorList>
            <person name="Wang H."/>
            <person name="Li Y."/>
            <person name="Gu Y."/>
            <person name="Zhou G."/>
            <person name="Chen X."/>
            <person name="Zhang X."/>
            <person name="Shao Z."/>
            <person name="Zhang J."/>
            <person name="Zhang M."/>
        </authorList>
    </citation>
    <scope>NUCLEOTIDE SEQUENCE</scope>
    <source>
        <strain evidence="10">PS10</strain>
    </source>
</reference>
<keyword evidence="11" id="KW-1185">Reference proteome</keyword>
<organism evidence="10 11">
    <name type="scientific">Campylobacter gastrosuis</name>
    <dbReference type="NCBI Taxonomy" id="2974576"/>
    <lineage>
        <taxon>Bacteria</taxon>
        <taxon>Pseudomonadati</taxon>
        <taxon>Campylobacterota</taxon>
        <taxon>Epsilonproteobacteria</taxon>
        <taxon>Campylobacterales</taxon>
        <taxon>Campylobacteraceae</taxon>
        <taxon>Campylobacter</taxon>
    </lineage>
</organism>
<sequence>MQTALNYKNLDEQKSLNELLSFLKRVGGDDRLTLCYVLKAWQVLSSKLPNELSFENFYSKKVSFKELSSIFAKLGEFKIFRLYTLEKINDSELVQILNYVKDKNLPSVNVAFFQNRELLNDDLAKFALEILGADLNNIYVPFVNGFSYAYVSDANFYADYDKNEIIAELANVIDGTKVNFYQTNALTQPKFTNENAPHILRQFDYSLSFLPIKKLPDYDPSEDKFNRFSFQTTKHTQEITLLEHILAQTSKKSAVFTLNNFTFKSGLVYDFRKFLIEQNHIEAVISLPRNLVNGVLADLVLLIFNKQKSDDFVWFIDLKNGDFVKKDGRKFSLTNTDFILKNYKKNVDKLSQNVQISELKSQDYTLSAERFIINNELKSAQNRLKNFNLTTLEKIAQTKKSQLINQSEEGDLVYEILPSDFSEAGFTQNFSKQKLADKNDTRLKTYALKPYDLLLCVRGNIGKVAILGEISDNVFASQATQIIRLNSQNKDEAIALYMFLKSEIAQSVFRNLQNGTLMPQLLIKDIKELKVPIFSPEQIEALVRNFNAEISLFNELNELKSKIDLLHKNFI</sequence>
<dbReference type="RefSeq" id="WP_284936907.1">
    <property type="nucleotide sequence ID" value="NZ_JANURM010000002.1"/>
</dbReference>
<keyword evidence="7" id="KW-0238">DNA-binding</keyword>
<dbReference type="Gene3D" id="3.40.50.150">
    <property type="entry name" value="Vaccinia Virus protein VP39"/>
    <property type="match status" value="1"/>
</dbReference>
<dbReference type="InterPro" id="IPR051537">
    <property type="entry name" value="DNA_Adenine_Mtase"/>
</dbReference>
<evidence type="ECO:0000256" key="5">
    <source>
        <dbReference type="ARBA" id="ARBA00022691"/>
    </source>
</evidence>
<comment type="similarity">
    <text evidence="1">Belongs to the N(4)/N(6)-methyltransferase family.</text>
</comment>
<gene>
    <name evidence="10" type="ORF">NYG85_02540</name>
</gene>